<dbReference type="GO" id="GO:0005085">
    <property type="term" value="F:guanyl-nucleotide exchange factor activity"/>
    <property type="evidence" value="ECO:0007669"/>
    <property type="project" value="InterPro"/>
</dbReference>
<dbReference type="PANTHER" id="PTHR10957">
    <property type="entry name" value="RAP1 GTPASE-GDP DISSOCIATION STIMULATOR 1"/>
    <property type="match status" value="1"/>
</dbReference>
<organism evidence="2 3">
    <name type="scientific">Merluccius polli</name>
    <name type="common">Benguela hake</name>
    <name type="synonym">Merluccius cadenati</name>
    <dbReference type="NCBI Taxonomy" id="89951"/>
    <lineage>
        <taxon>Eukaryota</taxon>
        <taxon>Metazoa</taxon>
        <taxon>Chordata</taxon>
        <taxon>Craniata</taxon>
        <taxon>Vertebrata</taxon>
        <taxon>Euteleostomi</taxon>
        <taxon>Actinopterygii</taxon>
        <taxon>Neopterygii</taxon>
        <taxon>Teleostei</taxon>
        <taxon>Neoteleostei</taxon>
        <taxon>Acanthomorphata</taxon>
        <taxon>Zeiogadaria</taxon>
        <taxon>Gadariae</taxon>
        <taxon>Gadiformes</taxon>
        <taxon>Gadoidei</taxon>
        <taxon>Merlucciidae</taxon>
        <taxon>Merluccius</taxon>
    </lineage>
</organism>
<evidence type="ECO:0000313" key="2">
    <source>
        <dbReference type="EMBL" id="KAK0155884.1"/>
    </source>
</evidence>
<reference evidence="2" key="1">
    <citation type="journal article" date="2023" name="Front. Mar. Sci.">
        <title>A new Merluccius polli reference genome to investigate the effects of global change in West African waters.</title>
        <authorList>
            <person name="Mateo J.L."/>
            <person name="Blanco-Fernandez C."/>
            <person name="Garcia-Vazquez E."/>
            <person name="Machado-Schiaffino G."/>
        </authorList>
    </citation>
    <scope>NUCLEOTIDE SEQUENCE</scope>
    <source>
        <strain evidence="2">C29</strain>
        <tissue evidence="2">Fin</tissue>
    </source>
</reference>
<dbReference type="EMBL" id="JAOPHQ010000069">
    <property type="protein sequence ID" value="KAK0155884.1"/>
    <property type="molecule type" value="Genomic_DNA"/>
</dbReference>
<dbReference type="Proteomes" id="UP001174136">
    <property type="component" value="Unassembled WGS sequence"/>
</dbReference>
<protein>
    <submittedName>
        <fullName evidence="2">Rap1 GTPase-GDP dissociation stimulator 1</fullName>
    </submittedName>
</protein>
<dbReference type="SUPFAM" id="SSF48371">
    <property type="entry name" value="ARM repeat"/>
    <property type="match status" value="1"/>
</dbReference>
<gene>
    <name evidence="2" type="primary">RAP1GDS1_0</name>
    <name evidence="2" type="ORF">N1851_001575</name>
</gene>
<comment type="caution">
    <text evidence="2">The sequence shown here is derived from an EMBL/GenBank/DDBJ whole genome shotgun (WGS) entry which is preliminary data.</text>
</comment>
<dbReference type="InterPro" id="IPR007110">
    <property type="entry name" value="Ig-like_dom"/>
</dbReference>
<dbReference type="InterPro" id="IPR016024">
    <property type="entry name" value="ARM-type_fold"/>
</dbReference>
<accession>A0AA47NCI0</accession>
<sequence>MGHASVQNAYRYTHSYVDRCKTSPLQRPYIPNDHLNNALGSIRVLGLELLDHELRPHLDTVLAAMRQRKNGAAEQVVVSGILPVLALSLRRRGPLTLLTATLVAELAKESVVRRGFGEAGLVTALLSVFTSMDQELLLLAAQAISRMSYDSATQQEMLLRQGAVPRLVSVLLCYPSGPLEGACLRALCNLSNMGEAEEAPLLWEKGPSLRPEERVYHGVPPLTRGFCSSVTLVRVSRWGPGQYACSVEASLRCSASFWNLHVSGRRSPRRFPLSGLAGFTHWYKSLRGSARSAPRTQSLKTRVFHTFL</sequence>
<name>A0AA47NCI0_MERPO</name>
<feature type="domain" description="Ig-like" evidence="1">
    <location>
        <begin position="165"/>
        <end position="256"/>
    </location>
</feature>
<evidence type="ECO:0000313" key="3">
    <source>
        <dbReference type="Proteomes" id="UP001174136"/>
    </source>
</evidence>
<evidence type="ECO:0000259" key="1">
    <source>
        <dbReference type="PROSITE" id="PS50835"/>
    </source>
</evidence>
<proteinExistence type="predicted"/>
<dbReference type="InterPro" id="IPR040144">
    <property type="entry name" value="RAP1GDS1"/>
</dbReference>
<keyword evidence="3" id="KW-1185">Reference proteome</keyword>
<dbReference type="InterPro" id="IPR011989">
    <property type="entry name" value="ARM-like"/>
</dbReference>
<dbReference type="AlphaFoldDB" id="A0AA47NCI0"/>
<dbReference type="PROSITE" id="PS50835">
    <property type="entry name" value="IG_LIKE"/>
    <property type="match status" value="1"/>
</dbReference>
<dbReference type="Gene3D" id="1.25.10.10">
    <property type="entry name" value="Leucine-rich Repeat Variant"/>
    <property type="match status" value="1"/>
</dbReference>